<proteinExistence type="predicted"/>
<keyword evidence="3" id="KW-1185">Reference proteome</keyword>
<dbReference type="InterPro" id="IPR010316">
    <property type="entry name" value="AlkA_N"/>
</dbReference>
<dbReference type="Proteomes" id="UP000077628">
    <property type="component" value="Unassembled WGS sequence"/>
</dbReference>
<dbReference type="AlphaFoldDB" id="A0A177NFF5"/>
<gene>
    <name evidence="2" type="ORF">A1355_09565</name>
</gene>
<dbReference type="STRING" id="702114.A1355_09565"/>
<feature type="domain" description="DNA-3-methyladenine glycosylase AlkA N-terminal" evidence="1">
    <location>
        <begin position="9"/>
        <end position="108"/>
    </location>
</feature>
<protein>
    <recommendedName>
        <fullName evidence="1">DNA-3-methyladenine glycosylase AlkA N-terminal domain-containing protein</fullName>
    </recommendedName>
</protein>
<evidence type="ECO:0000313" key="2">
    <source>
        <dbReference type="EMBL" id="OAI16747.1"/>
    </source>
</evidence>
<dbReference type="SMART" id="SM01009">
    <property type="entry name" value="AlkA_N"/>
    <property type="match status" value="1"/>
</dbReference>
<comment type="caution">
    <text evidence="2">The sequence shown here is derived from an EMBL/GenBank/DDBJ whole genome shotgun (WGS) entry which is preliminary data.</text>
</comment>
<evidence type="ECO:0000259" key="1">
    <source>
        <dbReference type="SMART" id="SM01009"/>
    </source>
</evidence>
<reference evidence="3" key="1">
    <citation type="submission" date="2016-03" db="EMBL/GenBank/DDBJ databases">
        <authorList>
            <person name="Heylen K."/>
            <person name="De Vos P."/>
            <person name="Vekeman B."/>
        </authorList>
    </citation>
    <scope>NUCLEOTIDE SEQUENCE [LARGE SCALE GENOMIC DNA]</scope>
    <source>
        <strain evidence="3">R-45383</strain>
    </source>
</reference>
<dbReference type="EMBL" id="LUUK01000183">
    <property type="protein sequence ID" value="OAI16747.1"/>
    <property type="molecule type" value="Genomic_DNA"/>
</dbReference>
<name>A0A177NFF5_9GAMM</name>
<organism evidence="2 3">
    <name type="scientific">Methylomonas koyamae</name>
    <dbReference type="NCBI Taxonomy" id="702114"/>
    <lineage>
        <taxon>Bacteria</taxon>
        <taxon>Pseudomonadati</taxon>
        <taxon>Pseudomonadota</taxon>
        <taxon>Gammaproteobacteria</taxon>
        <taxon>Methylococcales</taxon>
        <taxon>Methylococcaceae</taxon>
        <taxon>Methylomonas</taxon>
    </lineage>
</organism>
<accession>A0A177NFF5</accession>
<sequence length="128" mass="13954">MNAGVLSCTLPLPTNYRLLDILSFHARDALAVAETVQANQLRKGIVWHGLPACLTLRFLPMAAEIELSIDQTSASLDVDKLSGLAARMLGLNQPVELVMHRALLAVPEFERTSIFISITVLFRSAVGK</sequence>
<evidence type="ECO:0000313" key="3">
    <source>
        <dbReference type="Proteomes" id="UP000077628"/>
    </source>
</evidence>